<evidence type="ECO:0000313" key="2">
    <source>
        <dbReference type="Proteomes" id="UP000717995"/>
    </source>
</evidence>
<protein>
    <submittedName>
        <fullName evidence="1">DUF1652 domain-containing protein</fullName>
    </submittedName>
</protein>
<sequence>MSKQPLSLHEIETLLILRQFDRCQCTLDVDGALGVQLELGEKVLTVAGINRQELCDEQAVYELGDALLEEMNLLEFQPPLPGEDLKPARWIRHA</sequence>
<organism evidence="1 2">
    <name type="scientific">Zestomonas insulae</name>
    <dbReference type="NCBI Taxonomy" id="2809017"/>
    <lineage>
        <taxon>Bacteria</taxon>
        <taxon>Pseudomonadati</taxon>
        <taxon>Pseudomonadota</taxon>
        <taxon>Gammaproteobacteria</taxon>
        <taxon>Pseudomonadales</taxon>
        <taxon>Pseudomonadaceae</taxon>
        <taxon>Zestomonas</taxon>
    </lineage>
</organism>
<proteinExistence type="predicted"/>
<dbReference type="RefSeq" id="WP_205349108.1">
    <property type="nucleotide sequence ID" value="NZ_JAFEUP010000004.1"/>
</dbReference>
<dbReference type="Proteomes" id="UP000717995">
    <property type="component" value="Unassembled WGS sequence"/>
</dbReference>
<reference evidence="1 2" key="1">
    <citation type="submission" date="2021-02" db="EMBL/GenBank/DDBJ databases">
        <authorList>
            <person name="Lee D.-H."/>
        </authorList>
    </citation>
    <scope>NUCLEOTIDE SEQUENCE [LARGE SCALE GENOMIC DNA]</scope>
    <source>
        <strain evidence="1 2">UL073</strain>
    </source>
</reference>
<name>A0ABS2IFQ1_9GAMM</name>
<accession>A0ABS2IFQ1</accession>
<gene>
    <name evidence="1" type="ORF">JQX08_14490</name>
</gene>
<evidence type="ECO:0000313" key="1">
    <source>
        <dbReference type="EMBL" id="MBM7061916.1"/>
    </source>
</evidence>
<comment type="caution">
    <text evidence="1">The sequence shown here is derived from an EMBL/GenBank/DDBJ whole genome shotgun (WGS) entry which is preliminary data.</text>
</comment>
<dbReference type="EMBL" id="JAFEUP010000004">
    <property type="protein sequence ID" value="MBM7061916.1"/>
    <property type="molecule type" value="Genomic_DNA"/>
</dbReference>
<keyword evidence="2" id="KW-1185">Reference proteome</keyword>